<protein>
    <recommendedName>
        <fullName evidence="2">AIG1-type G domain-containing protein</fullName>
    </recommendedName>
</protein>
<organism evidence="3">
    <name type="scientific">Physcomitrium patens</name>
    <name type="common">Spreading-leaved earth moss</name>
    <name type="synonym">Physcomitrella patens</name>
    <dbReference type="NCBI Taxonomy" id="3218"/>
    <lineage>
        <taxon>Eukaryota</taxon>
        <taxon>Viridiplantae</taxon>
        <taxon>Streptophyta</taxon>
        <taxon>Embryophyta</taxon>
        <taxon>Bryophyta</taxon>
        <taxon>Bryophytina</taxon>
        <taxon>Bryopsida</taxon>
        <taxon>Funariidae</taxon>
        <taxon>Funariales</taxon>
        <taxon>Funariaceae</taxon>
        <taxon>Physcomitrium</taxon>
    </lineage>
</organism>
<sequence length="260" mass="28749">MSNKKIILFGKTGSGKSTVANALVTSGLERVVFQSSAGFSGCTSVIQTGSGRGWEVVDTVGLGESADGTVGSESAESMILDFLKRVKSSYSHIIYVKSGVERFDIVDEKIWQTFKRVFTGAEDSFVVLITHRNKAWLDSEFDRLPEWVRSLHKSKILVTHIPPLDQDSEAEEDIRPIRQIAIKELEDNLTGLFLDRGSRYSTPDIANMNESDLLSTARSILNFIKEMSRAAVDAFADALGICDYRRIVRVILSVFKGSST</sequence>
<keyword evidence="5" id="KW-1185">Reference proteome</keyword>
<dbReference type="Pfam" id="PF04548">
    <property type="entry name" value="AIG1"/>
    <property type="match status" value="1"/>
</dbReference>
<dbReference type="InParanoid" id="A9RQC1"/>
<accession>A9RQC1</accession>
<dbReference type="SUPFAM" id="SSF52540">
    <property type="entry name" value="P-loop containing nucleoside triphosphate hydrolases"/>
    <property type="match status" value="1"/>
</dbReference>
<dbReference type="FunFam" id="3.40.50.300:FF:003853">
    <property type="entry name" value="Predicted protein"/>
    <property type="match status" value="1"/>
</dbReference>
<dbReference type="Proteomes" id="UP000006727">
    <property type="component" value="Chromosome 2"/>
</dbReference>
<evidence type="ECO:0000313" key="4">
    <source>
        <dbReference type="EnsemblPlants" id="PAC:32936900.CDS.1"/>
    </source>
</evidence>
<gene>
    <name evidence="3" type="ORF">PHYPA_003360</name>
</gene>
<reference evidence="3 5" key="2">
    <citation type="journal article" date="2018" name="Plant J.">
        <title>The Physcomitrella patens chromosome-scale assembly reveals moss genome structure and evolution.</title>
        <authorList>
            <person name="Lang D."/>
            <person name="Ullrich K.K."/>
            <person name="Murat F."/>
            <person name="Fuchs J."/>
            <person name="Jenkins J."/>
            <person name="Haas F.B."/>
            <person name="Piednoel M."/>
            <person name="Gundlach H."/>
            <person name="Van Bel M."/>
            <person name="Meyberg R."/>
            <person name="Vives C."/>
            <person name="Morata J."/>
            <person name="Symeonidi A."/>
            <person name="Hiss M."/>
            <person name="Muchero W."/>
            <person name="Kamisugi Y."/>
            <person name="Saleh O."/>
            <person name="Blanc G."/>
            <person name="Decker E.L."/>
            <person name="van Gessel N."/>
            <person name="Grimwood J."/>
            <person name="Hayes R.D."/>
            <person name="Graham S.W."/>
            <person name="Gunter L.E."/>
            <person name="McDaniel S.F."/>
            <person name="Hoernstein S.N.W."/>
            <person name="Larsson A."/>
            <person name="Li F.W."/>
            <person name="Perroud P.F."/>
            <person name="Phillips J."/>
            <person name="Ranjan P."/>
            <person name="Rokshar D.S."/>
            <person name="Rothfels C.J."/>
            <person name="Schneider L."/>
            <person name="Shu S."/>
            <person name="Stevenson D.W."/>
            <person name="Thummler F."/>
            <person name="Tillich M."/>
            <person name="Villarreal Aguilar J.C."/>
            <person name="Widiez T."/>
            <person name="Wong G.K."/>
            <person name="Wymore A."/>
            <person name="Zhang Y."/>
            <person name="Zimmer A.D."/>
            <person name="Quatrano R.S."/>
            <person name="Mayer K.F.X."/>
            <person name="Goodstein D."/>
            <person name="Casacuberta J.M."/>
            <person name="Vandepoele K."/>
            <person name="Reski R."/>
            <person name="Cuming A.C."/>
            <person name="Tuskan G.A."/>
            <person name="Maumus F."/>
            <person name="Salse J."/>
            <person name="Schmutz J."/>
            <person name="Rensing S.A."/>
        </authorList>
    </citation>
    <scope>NUCLEOTIDE SEQUENCE [LARGE SCALE GENOMIC DNA]</scope>
    <source>
        <strain evidence="4 5">cv. Gransden 2004</strain>
    </source>
</reference>
<reference evidence="3 5" key="1">
    <citation type="journal article" date="2008" name="Science">
        <title>The Physcomitrella genome reveals evolutionary insights into the conquest of land by plants.</title>
        <authorList>
            <person name="Rensing S."/>
            <person name="Lang D."/>
            <person name="Zimmer A."/>
            <person name="Terry A."/>
            <person name="Salamov A."/>
            <person name="Shapiro H."/>
            <person name="Nishiyama T."/>
            <person name="Perroud P.-F."/>
            <person name="Lindquist E."/>
            <person name="Kamisugi Y."/>
            <person name="Tanahashi T."/>
            <person name="Sakakibara K."/>
            <person name="Fujita T."/>
            <person name="Oishi K."/>
            <person name="Shin-I T."/>
            <person name="Kuroki Y."/>
            <person name="Toyoda A."/>
            <person name="Suzuki Y."/>
            <person name="Hashimoto A."/>
            <person name="Yamaguchi K."/>
            <person name="Sugano A."/>
            <person name="Kohara Y."/>
            <person name="Fujiyama A."/>
            <person name="Anterola A."/>
            <person name="Aoki S."/>
            <person name="Ashton N."/>
            <person name="Barbazuk W.B."/>
            <person name="Barker E."/>
            <person name="Bennetzen J."/>
            <person name="Bezanilla M."/>
            <person name="Blankenship R."/>
            <person name="Cho S.H."/>
            <person name="Dutcher S."/>
            <person name="Estelle M."/>
            <person name="Fawcett J.A."/>
            <person name="Gundlach H."/>
            <person name="Hanada K."/>
            <person name="Heyl A."/>
            <person name="Hicks K.A."/>
            <person name="Hugh J."/>
            <person name="Lohr M."/>
            <person name="Mayer K."/>
            <person name="Melkozernov A."/>
            <person name="Murata T."/>
            <person name="Nelson D."/>
            <person name="Pils B."/>
            <person name="Prigge M."/>
            <person name="Reiss B."/>
            <person name="Renner T."/>
            <person name="Rombauts S."/>
            <person name="Rushton P."/>
            <person name="Sanderfoot A."/>
            <person name="Schween G."/>
            <person name="Shiu S.-H."/>
            <person name="Stueber K."/>
            <person name="Theodoulou F.L."/>
            <person name="Tu H."/>
            <person name="Van de Peer Y."/>
            <person name="Verrier P.J."/>
            <person name="Waters E."/>
            <person name="Wood A."/>
            <person name="Yang L."/>
            <person name="Cove D."/>
            <person name="Cuming A."/>
            <person name="Hasebe M."/>
            <person name="Lucas S."/>
            <person name="Mishler D.B."/>
            <person name="Reski R."/>
            <person name="Grigoriev I."/>
            <person name="Quatrano R.S."/>
            <person name="Boore J.L."/>
        </authorList>
    </citation>
    <scope>NUCLEOTIDE SEQUENCE [LARGE SCALE GENOMIC DNA]</scope>
    <source>
        <strain evidence="4 5">cv. Gransden 2004</strain>
    </source>
</reference>
<evidence type="ECO:0000313" key="5">
    <source>
        <dbReference type="Proteomes" id="UP000006727"/>
    </source>
</evidence>
<dbReference type="GO" id="GO:0005525">
    <property type="term" value="F:GTP binding"/>
    <property type="evidence" value="ECO:0007669"/>
    <property type="project" value="InterPro"/>
</dbReference>
<dbReference type="EnsemblPlants" id="Pp3c2_29200V3.1">
    <property type="protein sequence ID" value="PAC:32936900.CDS.1"/>
    <property type="gene ID" value="Pp3c2_29200"/>
</dbReference>
<dbReference type="InterPro" id="IPR027417">
    <property type="entry name" value="P-loop_NTPase"/>
</dbReference>
<evidence type="ECO:0000259" key="2">
    <source>
        <dbReference type="Pfam" id="PF04548"/>
    </source>
</evidence>
<evidence type="ECO:0000256" key="1">
    <source>
        <dbReference type="ARBA" id="ARBA00022741"/>
    </source>
</evidence>
<proteinExistence type="predicted"/>
<feature type="domain" description="AIG1-type G" evidence="2">
    <location>
        <begin position="5"/>
        <end position="136"/>
    </location>
</feature>
<dbReference type="AlphaFoldDB" id="A9RQC1"/>
<dbReference type="STRING" id="3218.A9RQC1"/>
<dbReference type="EMBL" id="ABEU02000002">
    <property type="protein sequence ID" value="PNR60567.1"/>
    <property type="molecule type" value="Genomic_DNA"/>
</dbReference>
<dbReference type="Gene3D" id="3.40.50.300">
    <property type="entry name" value="P-loop containing nucleotide triphosphate hydrolases"/>
    <property type="match status" value="1"/>
</dbReference>
<reference evidence="4" key="3">
    <citation type="submission" date="2020-12" db="UniProtKB">
        <authorList>
            <consortium name="EnsemblPlants"/>
        </authorList>
    </citation>
    <scope>IDENTIFICATION</scope>
</reference>
<dbReference type="HOGENOM" id="CLU_1274094_0_0_1"/>
<name>A9RQC1_PHYPA</name>
<dbReference type="InterPro" id="IPR006703">
    <property type="entry name" value="G_AIG1"/>
</dbReference>
<keyword evidence="1" id="KW-0547">Nucleotide-binding</keyword>
<evidence type="ECO:0000313" key="3">
    <source>
        <dbReference type="EMBL" id="PNR60567.1"/>
    </source>
</evidence>
<dbReference type="Gramene" id="Pp3c2_29200V3.1">
    <property type="protein sequence ID" value="PAC:32936900.CDS.1"/>
    <property type="gene ID" value="Pp3c2_29200"/>
</dbReference>
<dbReference type="PaxDb" id="3218-PP1S22_129V6.1"/>